<dbReference type="PANTHER" id="PTHR33607:SF2">
    <property type="entry name" value="ENDONUCLEASE-1"/>
    <property type="match status" value="1"/>
</dbReference>
<name>A0ABM7PBG7_9BACT</name>
<evidence type="ECO:0000256" key="2">
    <source>
        <dbReference type="ARBA" id="ARBA00022722"/>
    </source>
</evidence>
<comment type="similarity">
    <text evidence="1">Belongs to the EndA/NucM nuclease family.</text>
</comment>
<dbReference type="PANTHER" id="PTHR33607">
    <property type="entry name" value="ENDONUCLEASE-1"/>
    <property type="match status" value="1"/>
</dbReference>
<gene>
    <name evidence="4" type="ORF">DSLASN_01650</name>
</gene>
<keyword evidence="5" id="KW-1185">Reference proteome</keyword>
<dbReference type="SUPFAM" id="SSF54060">
    <property type="entry name" value="His-Me finger endonucleases"/>
    <property type="match status" value="1"/>
</dbReference>
<evidence type="ECO:0008006" key="6">
    <source>
        <dbReference type="Google" id="ProtNLM"/>
    </source>
</evidence>
<keyword evidence="3" id="KW-0378">Hydrolase</keyword>
<protein>
    <recommendedName>
        <fullName evidence="6">Endonuclease I</fullName>
    </recommendedName>
</protein>
<reference evidence="4 5" key="1">
    <citation type="submission" date="2021-02" db="EMBL/GenBank/DDBJ databases">
        <title>Complete genome of Desulfoluna sp. strain ASN36.</title>
        <authorList>
            <person name="Takahashi A."/>
            <person name="Kojima H."/>
            <person name="Fukui M."/>
        </authorList>
    </citation>
    <scope>NUCLEOTIDE SEQUENCE [LARGE SCALE GENOMIC DNA]</scope>
    <source>
        <strain evidence="4 5">ASN36</strain>
    </source>
</reference>
<organism evidence="4 5">
    <name type="scientific">Desulfoluna limicola</name>
    <dbReference type="NCBI Taxonomy" id="2810562"/>
    <lineage>
        <taxon>Bacteria</taxon>
        <taxon>Pseudomonadati</taxon>
        <taxon>Thermodesulfobacteriota</taxon>
        <taxon>Desulfobacteria</taxon>
        <taxon>Desulfobacterales</taxon>
        <taxon>Desulfolunaceae</taxon>
        <taxon>Desulfoluna</taxon>
    </lineage>
</organism>
<evidence type="ECO:0000313" key="5">
    <source>
        <dbReference type="Proteomes" id="UP001320148"/>
    </source>
</evidence>
<accession>A0ABM7PBG7</accession>
<keyword evidence="2" id="KW-0540">Nuclease</keyword>
<evidence type="ECO:0000313" key="4">
    <source>
        <dbReference type="EMBL" id="BCS94533.1"/>
    </source>
</evidence>
<evidence type="ECO:0000256" key="3">
    <source>
        <dbReference type="ARBA" id="ARBA00022801"/>
    </source>
</evidence>
<dbReference type="Proteomes" id="UP001320148">
    <property type="component" value="Chromosome"/>
</dbReference>
<dbReference type="Pfam" id="PF04231">
    <property type="entry name" value="Endonuclease_1"/>
    <property type="match status" value="1"/>
</dbReference>
<proteinExistence type="inferred from homology"/>
<sequence>MYNLVPAVGEINGLRSNYSYSMISGERREFGSCDMEIENKKAEPPPHIRGDIARAYMCMNWAYPGRGIISRKNKKLFEAWNKVDPVDKWEHERSLRIEAIQGNKNPFVNYNE</sequence>
<dbReference type="EMBL" id="AP024488">
    <property type="protein sequence ID" value="BCS94533.1"/>
    <property type="molecule type" value="Genomic_DNA"/>
</dbReference>
<evidence type="ECO:0000256" key="1">
    <source>
        <dbReference type="ARBA" id="ARBA00006429"/>
    </source>
</evidence>
<dbReference type="InterPro" id="IPR044925">
    <property type="entry name" value="His-Me_finger_sf"/>
</dbReference>
<dbReference type="InterPro" id="IPR007346">
    <property type="entry name" value="Endonuclease-I"/>
</dbReference>